<evidence type="ECO:0000313" key="5">
    <source>
        <dbReference type="WBParaSite" id="ECPE_0000795001-mRNA-1"/>
    </source>
</evidence>
<dbReference type="GO" id="GO:0004867">
    <property type="term" value="F:serine-type endopeptidase inhibitor activity"/>
    <property type="evidence" value="ECO:0007669"/>
    <property type="project" value="InterPro"/>
</dbReference>
<feature type="domain" description="BPTI/Kunitz inhibitor" evidence="2">
    <location>
        <begin position="1"/>
        <end position="50"/>
    </location>
</feature>
<gene>
    <name evidence="3" type="ORF">ECPE_LOCUS7929</name>
</gene>
<dbReference type="PROSITE" id="PS00280">
    <property type="entry name" value="BPTI_KUNITZ_1"/>
    <property type="match status" value="1"/>
</dbReference>
<accession>A0A183ALU4</accession>
<organism evidence="5">
    <name type="scientific">Echinostoma caproni</name>
    <dbReference type="NCBI Taxonomy" id="27848"/>
    <lineage>
        <taxon>Eukaryota</taxon>
        <taxon>Metazoa</taxon>
        <taxon>Spiralia</taxon>
        <taxon>Lophotrochozoa</taxon>
        <taxon>Platyhelminthes</taxon>
        <taxon>Trematoda</taxon>
        <taxon>Digenea</taxon>
        <taxon>Plagiorchiida</taxon>
        <taxon>Echinostomata</taxon>
        <taxon>Echinostomatoidea</taxon>
        <taxon>Echinostomatidae</taxon>
        <taxon>Echinostoma</taxon>
    </lineage>
</organism>
<name>A0A183ALU4_9TREM</name>
<dbReference type="GO" id="GO:0005615">
    <property type="term" value="C:extracellular space"/>
    <property type="evidence" value="ECO:0007669"/>
    <property type="project" value="TreeGrafter"/>
</dbReference>
<dbReference type="PRINTS" id="PR00759">
    <property type="entry name" value="BASICPTASE"/>
</dbReference>
<dbReference type="SMART" id="SM00131">
    <property type="entry name" value="KU"/>
    <property type="match status" value="1"/>
</dbReference>
<dbReference type="WBParaSite" id="ECPE_0000795001-mRNA-1">
    <property type="protein sequence ID" value="ECPE_0000795001-mRNA-1"/>
    <property type="gene ID" value="ECPE_0000795001"/>
</dbReference>
<protein>
    <submittedName>
        <fullName evidence="5">BPTI/Kunitz inhibitor domain-containing protein</fullName>
    </submittedName>
</protein>
<dbReference type="InterPro" id="IPR020901">
    <property type="entry name" value="Prtase_inh_Kunz-CS"/>
</dbReference>
<proteinExistence type="predicted"/>
<dbReference type="CDD" id="cd00109">
    <property type="entry name" value="Kunitz-type"/>
    <property type="match status" value="1"/>
</dbReference>
<evidence type="ECO:0000313" key="3">
    <source>
        <dbReference type="EMBL" id="VDP82363.1"/>
    </source>
</evidence>
<dbReference type="PANTHER" id="PTHR10083">
    <property type="entry name" value="KUNITZ-TYPE PROTEASE INHIBITOR-RELATED"/>
    <property type="match status" value="1"/>
</dbReference>
<reference evidence="5" key="1">
    <citation type="submission" date="2016-06" db="UniProtKB">
        <authorList>
            <consortium name="WormBaseParasite"/>
        </authorList>
    </citation>
    <scope>IDENTIFICATION</scope>
</reference>
<dbReference type="InterPro" id="IPR002223">
    <property type="entry name" value="Kunitz_BPTI"/>
</dbReference>
<dbReference type="PANTHER" id="PTHR10083:SF374">
    <property type="entry name" value="BPTI_KUNITZ INHIBITOR DOMAIN-CONTAINING PROTEIN"/>
    <property type="match status" value="1"/>
</dbReference>
<dbReference type="OrthoDB" id="4473401at2759"/>
<dbReference type="SUPFAM" id="SSF57362">
    <property type="entry name" value="BPTI-like"/>
    <property type="match status" value="1"/>
</dbReference>
<dbReference type="Gene3D" id="4.10.410.10">
    <property type="entry name" value="Pancreatic trypsin inhibitor Kunitz domain"/>
    <property type="match status" value="1"/>
</dbReference>
<evidence type="ECO:0000256" key="1">
    <source>
        <dbReference type="ARBA" id="ARBA00023157"/>
    </source>
</evidence>
<reference evidence="3 4" key="2">
    <citation type="submission" date="2018-11" db="EMBL/GenBank/DDBJ databases">
        <authorList>
            <consortium name="Pathogen Informatics"/>
        </authorList>
    </citation>
    <scope>NUCLEOTIDE SEQUENCE [LARGE SCALE GENOMIC DNA]</scope>
    <source>
        <strain evidence="3 4">Egypt</strain>
    </source>
</reference>
<dbReference type="InterPro" id="IPR036880">
    <property type="entry name" value="Kunitz_BPTI_sf"/>
</dbReference>
<dbReference type="AlphaFoldDB" id="A0A183ALU4"/>
<dbReference type="EMBL" id="UZAN01045284">
    <property type="protein sequence ID" value="VDP82363.1"/>
    <property type="molecule type" value="Genomic_DNA"/>
</dbReference>
<dbReference type="Proteomes" id="UP000272942">
    <property type="component" value="Unassembled WGS sequence"/>
</dbReference>
<sequence>MLRPEPGNCRAAITRYAFNRATNKCEEFIYGGCGGNENNFKTKFDCELACIYCAHRRPWEYTNRSVFEVTNCRCTSDEDQQQVGKIENLRTGTLRNWKGSGVLGGSLLRTASITATV</sequence>
<evidence type="ECO:0000313" key="4">
    <source>
        <dbReference type="Proteomes" id="UP000272942"/>
    </source>
</evidence>
<dbReference type="InterPro" id="IPR050098">
    <property type="entry name" value="TFPI/VKTCI-like"/>
</dbReference>
<evidence type="ECO:0000259" key="2">
    <source>
        <dbReference type="PROSITE" id="PS50279"/>
    </source>
</evidence>
<dbReference type="Pfam" id="PF00014">
    <property type="entry name" value="Kunitz_BPTI"/>
    <property type="match status" value="1"/>
</dbReference>
<keyword evidence="1" id="KW-1015">Disulfide bond</keyword>
<keyword evidence="4" id="KW-1185">Reference proteome</keyword>
<dbReference type="PROSITE" id="PS50279">
    <property type="entry name" value="BPTI_KUNITZ_2"/>
    <property type="match status" value="1"/>
</dbReference>